<feature type="transmembrane region" description="Helical" evidence="8">
    <location>
        <begin position="137"/>
        <end position="155"/>
    </location>
</feature>
<dbReference type="GO" id="GO:0003954">
    <property type="term" value="F:NADH dehydrogenase activity"/>
    <property type="evidence" value="ECO:0007669"/>
    <property type="project" value="TreeGrafter"/>
</dbReference>
<comment type="catalytic activity">
    <reaction evidence="7">
        <text>a ubiquinone + NADH + 5 H(+)(in) = a ubiquinol + NAD(+) + 4 H(+)(out)</text>
        <dbReference type="Rhea" id="RHEA:29091"/>
        <dbReference type="Rhea" id="RHEA-COMP:9565"/>
        <dbReference type="Rhea" id="RHEA-COMP:9566"/>
        <dbReference type="ChEBI" id="CHEBI:15378"/>
        <dbReference type="ChEBI" id="CHEBI:16389"/>
        <dbReference type="ChEBI" id="CHEBI:17976"/>
        <dbReference type="ChEBI" id="CHEBI:57540"/>
        <dbReference type="ChEBI" id="CHEBI:57945"/>
        <dbReference type="EC" id="7.1.1.2"/>
    </reaction>
</comment>
<dbReference type="GO" id="GO:0005743">
    <property type="term" value="C:mitochondrial inner membrane"/>
    <property type="evidence" value="ECO:0007669"/>
    <property type="project" value="UniProtKB-SubCell"/>
</dbReference>
<gene>
    <name evidence="9" type="primary">nad1_a</name>
</gene>
<dbReference type="AlphaFoldDB" id="A0A7T0Q585"/>
<accession>A0A7T0Q585</accession>
<dbReference type="InterPro" id="IPR001694">
    <property type="entry name" value="NADH_UbQ_OxRdtase_su1/FPO"/>
</dbReference>
<evidence type="ECO:0000256" key="6">
    <source>
        <dbReference type="RuleBase" id="RU000471"/>
    </source>
</evidence>
<protein>
    <recommendedName>
        <fullName evidence="7">NADH-ubiquinone oxidoreductase chain 1</fullName>
        <ecNumber evidence="7">7.1.1.2</ecNumber>
    </recommendedName>
</protein>
<dbReference type="PANTHER" id="PTHR11432:SF3">
    <property type="entry name" value="NADH-UBIQUINONE OXIDOREDUCTASE CHAIN 1"/>
    <property type="match status" value="1"/>
</dbReference>
<evidence type="ECO:0000256" key="8">
    <source>
        <dbReference type="SAM" id="Phobius"/>
    </source>
</evidence>
<evidence type="ECO:0000256" key="3">
    <source>
        <dbReference type="ARBA" id="ARBA00022692"/>
    </source>
</evidence>
<feature type="transmembrane region" description="Helical" evidence="8">
    <location>
        <begin position="68"/>
        <end position="91"/>
    </location>
</feature>
<dbReference type="Pfam" id="PF00146">
    <property type="entry name" value="NADHdh"/>
    <property type="match status" value="1"/>
</dbReference>
<dbReference type="EMBL" id="MT471315">
    <property type="protein sequence ID" value="QPL15889.1"/>
    <property type="molecule type" value="Genomic_DNA"/>
</dbReference>
<evidence type="ECO:0000256" key="7">
    <source>
        <dbReference type="RuleBase" id="RU000473"/>
    </source>
</evidence>
<dbReference type="GO" id="GO:0009060">
    <property type="term" value="P:aerobic respiration"/>
    <property type="evidence" value="ECO:0007669"/>
    <property type="project" value="TreeGrafter"/>
</dbReference>
<feature type="transmembrane region" description="Helical" evidence="8">
    <location>
        <begin position="103"/>
        <end position="125"/>
    </location>
</feature>
<evidence type="ECO:0000256" key="4">
    <source>
        <dbReference type="ARBA" id="ARBA00022989"/>
    </source>
</evidence>
<organism evidence="9">
    <name type="scientific">Strombidium sp</name>
    <dbReference type="NCBI Taxonomy" id="181122"/>
    <lineage>
        <taxon>Eukaryota</taxon>
        <taxon>Sar</taxon>
        <taxon>Alveolata</taxon>
        <taxon>Ciliophora</taxon>
        <taxon>Intramacronucleata</taxon>
        <taxon>Spirotrichea</taxon>
        <taxon>Oligotrichia</taxon>
        <taxon>Strombidiidae</taxon>
        <taxon>Strombidium</taxon>
    </lineage>
</organism>
<comment type="subcellular location">
    <subcellularLocation>
        <location evidence="1">Membrane</location>
        <topology evidence="1">Multi-pass membrane protein</topology>
    </subcellularLocation>
    <subcellularLocation>
        <location evidence="6">Mitochondrion inner membrane</location>
        <topology evidence="6">Multi-pass membrane protein</topology>
    </subcellularLocation>
</comment>
<proteinExistence type="inferred from homology"/>
<keyword evidence="5 8" id="KW-0472">Membrane</keyword>
<dbReference type="EC" id="7.1.1.2" evidence="7"/>
<keyword evidence="3 6" id="KW-0812">Transmembrane</keyword>
<keyword evidence="7 9" id="KW-0496">Mitochondrion</keyword>
<keyword evidence="4 8" id="KW-1133">Transmembrane helix</keyword>
<dbReference type="PANTHER" id="PTHR11432">
    <property type="entry name" value="NADH DEHYDROGENASE SUBUNIT 1"/>
    <property type="match status" value="1"/>
</dbReference>
<geneLocation type="mitochondrion" evidence="9"/>
<comment type="similarity">
    <text evidence="2 6">Belongs to the complex I subunit 1 family.</text>
</comment>
<feature type="transmembrane region" description="Helical" evidence="8">
    <location>
        <begin position="6"/>
        <end position="23"/>
    </location>
</feature>
<feature type="transmembrane region" description="Helical" evidence="8">
    <location>
        <begin position="175"/>
        <end position="193"/>
    </location>
</feature>
<evidence type="ECO:0000256" key="1">
    <source>
        <dbReference type="ARBA" id="ARBA00004141"/>
    </source>
</evidence>
<reference evidence="9" key="1">
    <citation type="submission" date="2020-05" db="EMBL/GenBank/DDBJ databases">
        <title>Characterization and comparative analysis of mitochondrial genomes of the highly differentiated ciliated protists shed light on the diversity and evolution of the linear molecular architecture.</title>
        <authorList>
            <person name="Zhang T."/>
            <person name="Li C."/>
            <person name="Zhang X."/>
            <person name="Wang C."/>
            <person name="Roger A.J."/>
            <person name="Song W."/>
            <person name="Gao F."/>
        </authorList>
    </citation>
    <scope>NUCLEOTIDE SEQUENCE</scope>
</reference>
<keyword evidence="7" id="KW-0830">Ubiquinone</keyword>
<evidence type="ECO:0000256" key="2">
    <source>
        <dbReference type="ARBA" id="ARBA00010535"/>
    </source>
</evidence>
<sequence>MDEFKLMMALIIILLVLFIVLLERKILAFAQRRMGPTLMGRNGAWQIVLDLFKLLTKEIFLIPKPSTVMAPMFLSLLYTTQLLFSLNFIWGPSMQLVDSVDSMILYHIILIIFSNIFFSLVGLLSQSRYATLSTVRGLIHTISLDIFVTVVYSLLVLSSQSTNFHDFVLNQNPQWNIFLFAPLSIGFIVILFLESKRAPFDHAETESEVVNGYATEYNGGMLLMFFLAEYLHLAIASLHFILFFIGGWNIFEIFFFLPIVFMGYHDSTFYSTSFYYFQLLMP</sequence>
<evidence type="ECO:0000313" key="9">
    <source>
        <dbReference type="EMBL" id="QPL15889.1"/>
    </source>
</evidence>
<keyword evidence="6" id="KW-0520">NAD</keyword>
<name>A0A7T0Q585_9SPIT</name>
<evidence type="ECO:0000256" key="5">
    <source>
        <dbReference type="ARBA" id="ARBA00023136"/>
    </source>
</evidence>
<dbReference type="GO" id="GO:0008137">
    <property type="term" value="F:NADH dehydrogenase (ubiquinone) activity"/>
    <property type="evidence" value="ECO:0007669"/>
    <property type="project" value="UniProtKB-EC"/>
</dbReference>